<dbReference type="HOGENOM" id="CLU_030988_5_3_1"/>
<dbReference type="GO" id="GO:0031145">
    <property type="term" value="P:anaphase-promoting complex-dependent catabolic process"/>
    <property type="evidence" value="ECO:0007669"/>
    <property type="project" value="UniProtKB-ARBA"/>
</dbReference>
<dbReference type="InParanoid" id="H2ZIN6"/>
<sequence length="213" mass="23657">MALHGNQENLSPHIVRQVFKEFTSLKNEPVEGVQVTVNEDDVSEIHATIEGPQGTPFAGGIFKMKLCLTKDFPSSPPKGFFQTKIFHPNVSASGEICVNTLKQDWNSKMGIRNVLLTIKCLLIHPNPESALNEEAGRLLLEHYSDYEDRAKLMTEIHALPPGSRAPKNEEKPSTSGLHRHIEGGVGGPASKKHAAEKLLEKKRKEKKRGLKRL</sequence>
<evidence type="ECO:0000256" key="12">
    <source>
        <dbReference type="RuleBase" id="RU362109"/>
    </source>
</evidence>
<dbReference type="Gene3D" id="3.10.110.10">
    <property type="entry name" value="Ubiquitin Conjugating Enzyme"/>
    <property type="match status" value="1"/>
</dbReference>
<dbReference type="GeneTree" id="ENSGT00940000157149"/>
<evidence type="ECO:0000256" key="2">
    <source>
        <dbReference type="ARBA" id="ARBA00004906"/>
    </source>
</evidence>
<organism evidence="15 16">
    <name type="scientific">Ciona savignyi</name>
    <name type="common">Pacific transparent sea squirt</name>
    <dbReference type="NCBI Taxonomy" id="51511"/>
    <lineage>
        <taxon>Eukaryota</taxon>
        <taxon>Metazoa</taxon>
        <taxon>Chordata</taxon>
        <taxon>Tunicata</taxon>
        <taxon>Ascidiacea</taxon>
        <taxon>Phlebobranchia</taxon>
        <taxon>Cionidae</taxon>
        <taxon>Ciona</taxon>
    </lineage>
</organism>
<dbReference type="Ensembl" id="ENSCSAVT00000017643.1">
    <property type="protein sequence ID" value="ENSCSAVP00000017452.1"/>
    <property type="gene ID" value="ENSCSAVG00000010279.1"/>
</dbReference>
<dbReference type="InterPro" id="IPR016135">
    <property type="entry name" value="UBQ-conjugating_enzyme/RWD"/>
</dbReference>
<keyword evidence="7 12" id="KW-0833">Ubl conjugation pathway</keyword>
<dbReference type="PROSITE" id="PS50127">
    <property type="entry name" value="UBC_2"/>
    <property type="match status" value="1"/>
</dbReference>
<keyword evidence="9" id="KW-0131">Cell cycle</keyword>
<evidence type="ECO:0000256" key="4">
    <source>
        <dbReference type="ARBA" id="ARBA00022618"/>
    </source>
</evidence>
<evidence type="ECO:0000256" key="9">
    <source>
        <dbReference type="ARBA" id="ARBA00023306"/>
    </source>
</evidence>
<dbReference type="Pfam" id="PF00179">
    <property type="entry name" value="UQ_con"/>
    <property type="match status" value="1"/>
</dbReference>
<reference evidence="16" key="1">
    <citation type="submission" date="2003-08" db="EMBL/GenBank/DDBJ databases">
        <authorList>
            <person name="Birren B."/>
            <person name="Nusbaum C."/>
            <person name="Abebe A."/>
            <person name="Abouelleil A."/>
            <person name="Adekoya E."/>
            <person name="Ait-zahra M."/>
            <person name="Allen N."/>
            <person name="Allen T."/>
            <person name="An P."/>
            <person name="Anderson M."/>
            <person name="Anderson S."/>
            <person name="Arachchi H."/>
            <person name="Armbruster J."/>
            <person name="Bachantsang P."/>
            <person name="Baldwin J."/>
            <person name="Barry A."/>
            <person name="Bayul T."/>
            <person name="Blitshsteyn B."/>
            <person name="Bloom T."/>
            <person name="Blye J."/>
            <person name="Boguslavskiy L."/>
            <person name="Borowsky M."/>
            <person name="Boukhgalter B."/>
            <person name="Brunache A."/>
            <person name="Butler J."/>
            <person name="Calixte N."/>
            <person name="Calvo S."/>
            <person name="Camarata J."/>
            <person name="Campo K."/>
            <person name="Chang J."/>
            <person name="Cheshatsang Y."/>
            <person name="Citroen M."/>
            <person name="Collymore A."/>
            <person name="Considine T."/>
            <person name="Cook A."/>
            <person name="Cooke P."/>
            <person name="Corum B."/>
            <person name="Cuomo C."/>
            <person name="David R."/>
            <person name="Dawoe T."/>
            <person name="Degray S."/>
            <person name="Dodge S."/>
            <person name="Dooley K."/>
            <person name="Dorje P."/>
            <person name="Dorjee K."/>
            <person name="Dorris L."/>
            <person name="Duffey N."/>
            <person name="Dupes A."/>
            <person name="Elkins T."/>
            <person name="Engels R."/>
            <person name="Erickson J."/>
            <person name="Farina A."/>
            <person name="Faro S."/>
            <person name="Ferreira P."/>
            <person name="Fischer H."/>
            <person name="Fitzgerald M."/>
            <person name="Foley K."/>
            <person name="Gage D."/>
            <person name="Galagan J."/>
            <person name="Gearin G."/>
            <person name="Gnerre S."/>
            <person name="Gnirke A."/>
            <person name="Goyette A."/>
            <person name="Graham J."/>
            <person name="Grandbois E."/>
            <person name="Gyaltsen K."/>
            <person name="Hafez N."/>
            <person name="Hagopian D."/>
            <person name="Hagos B."/>
            <person name="Hall J."/>
            <person name="Hatcher B."/>
            <person name="Heller A."/>
            <person name="Higgins H."/>
            <person name="Honan T."/>
            <person name="Horn A."/>
            <person name="Houde N."/>
            <person name="Hughes L."/>
            <person name="Hulme W."/>
            <person name="Husby E."/>
            <person name="Iliev I."/>
            <person name="Jaffe D."/>
            <person name="Jones C."/>
            <person name="Kamal M."/>
            <person name="Kamat A."/>
            <person name="Kamvysselis M."/>
            <person name="Karlsson E."/>
            <person name="Kells C."/>
            <person name="Kieu A."/>
            <person name="Kisner P."/>
            <person name="Kodira C."/>
            <person name="Kulbokas E."/>
            <person name="Labutti K."/>
            <person name="Lama D."/>
            <person name="Landers T."/>
            <person name="Leger J."/>
            <person name="Levine S."/>
            <person name="Lewis D."/>
            <person name="Lewis T."/>
            <person name="Lindblad-toh K."/>
            <person name="Liu X."/>
            <person name="Lokyitsang T."/>
            <person name="Lokyitsang Y."/>
            <person name="Lucien O."/>
            <person name="Lui A."/>
            <person name="Ma L.J."/>
            <person name="Mabbitt R."/>
            <person name="Macdonald J."/>
            <person name="Maclean C."/>
            <person name="Major J."/>
            <person name="Manning J."/>
            <person name="Marabella R."/>
            <person name="Maru K."/>
            <person name="Matthews C."/>
            <person name="Mauceli E."/>
            <person name="Mccarthy M."/>
            <person name="Mcdonough S."/>
            <person name="Mcghee T."/>
            <person name="Meldrim J."/>
            <person name="Meneus L."/>
            <person name="Mesirov J."/>
            <person name="Mihalev A."/>
            <person name="Mihova T."/>
            <person name="Mikkelsen T."/>
            <person name="Mlenga V."/>
            <person name="Moru K."/>
            <person name="Mozes J."/>
            <person name="Mulrain L."/>
            <person name="Munson G."/>
            <person name="Naylor J."/>
            <person name="Newes C."/>
            <person name="Nguyen C."/>
            <person name="Nguyen N."/>
            <person name="Nguyen T."/>
            <person name="Nicol R."/>
            <person name="Nielsen C."/>
            <person name="Nizzari M."/>
            <person name="Norbu C."/>
            <person name="Norbu N."/>
            <person name="O'donnell P."/>
            <person name="Okoawo O."/>
            <person name="O'leary S."/>
            <person name="Omotosho B."/>
            <person name="O'neill K."/>
            <person name="Osman S."/>
            <person name="Parker S."/>
            <person name="Perrin D."/>
            <person name="Phunkhang P."/>
            <person name="Piqani B."/>
            <person name="Purcell S."/>
            <person name="Rachupka T."/>
            <person name="Ramasamy U."/>
            <person name="Rameau R."/>
            <person name="Ray V."/>
            <person name="Raymond C."/>
            <person name="Retta R."/>
            <person name="Richardson S."/>
            <person name="Rise C."/>
            <person name="Rodriguez J."/>
            <person name="Rogers J."/>
            <person name="Rogov P."/>
            <person name="Rutman M."/>
            <person name="Schupbach R."/>
            <person name="Seaman C."/>
            <person name="Settipalli S."/>
            <person name="Sharpe T."/>
            <person name="Sheridan J."/>
            <person name="Sherpa N."/>
            <person name="Shi J."/>
            <person name="Smirnov S."/>
            <person name="Smith C."/>
            <person name="Sougnez C."/>
            <person name="Spencer B."/>
            <person name="Stalker J."/>
            <person name="Stange-thomann N."/>
            <person name="Stavropoulos S."/>
            <person name="Stetson K."/>
            <person name="Stone C."/>
            <person name="Stone S."/>
            <person name="Stubbs M."/>
            <person name="Talamas J."/>
            <person name="Tchuinga P."/>
            <person name="Tenzing P."/>
            <person name="Tesfaye S."/>
            <person name="Theodore J."/>
            <person name="Thoulutsang Y."/>
            <person name="Topham K."/>
            <person name="Towey S."/>
            <person name="Tsamla T."/>
            <person name="Tsomo N."/>
            <person name="Vallee D."/>
            <person name="Vassiliev H."/>
            <person name="Venkataraman V."/>
            <person name="Vinson J."/>
            <person name="Vo A."/>
            <person name="Wade C."/>
            <person name="Wang S."/>
            <person name="Wangchuk T."/>
            <person name="Wangdi T."/>
            <person name="Whittaker C."/>
            <person name="Wilkinson J."/>
            <person name="Wu Y."/>
            <person name="Wyman D."/>
            <person name="Yadav S."/>
            <person name="Yang S."/>
            <person name="Yang X."/>
            <person name="Yeager S."/>
            <person name="Yee E."/>
            <person name="Young G."/>
            <person name="Zainoun J."/>
            <person name="Zembeck L."/>
            <person name="Zimmer A."/>
            <person name="Zody M."/>
            <person name="Lander E."/>
        </authorList>
    </citation>
    <scope>NUCLEOTIDE SEQUENCE [LARGE SCALE GENOMIC DNA]</scope>
</reference>
<comment type="similarity">
    <text evidence="12">Belongs to the ubiquitin-conjugating enzyme family.</text>
</comment>
<dbReference type="EC" id="2.3.2.23" evidence="3"/>
<evidence type="ECO:0000256" key="13">
    <source>
        <dbReference type="SAM" id="MobiDB-lite"/>
    </source>
</evidence>
<evidence type="ECO:0000256" key="11">
    <source>
        <dbReference type="PROSITE-ProRule" id="PRU10133"/>
    </source>
</evidence>
<feature type="active site" description="Glycyl thioester intermediate" evidence="11">
    <location>
        <position position="97"/>
    </location>
</feature>
<dbReference type="PANTHER" id="PTHR24067">
    <property type="entry name" value="UBIQUITIN-CONJUGATING ENZYME E2"/>
    <property type="match status" value="1"/>
</dbReference>
<dbReference type="GO" id="GO:0005524">
    <property type="term" value="F:ATP binding"/>
    <property type="evidence" value="ECO:0007669"/>
    <property type="project" value="UniProtKB-UniRule"/>
</dbReference>
<reference evidence="15" key="3">
    <citation type="submission" date="2025-09" db="UniProtKB">
        <authorList>
            <consortium name="Ensembl"/>
        </authorList>
    </citation>
    <scope>IDENTIFICATION</scope>
</reference>
<dbReference type="GO" id="GO:0051301">
    <property type="term" value="P:cell division"/>
    <property type="evidence" value="ECO:0007669"/>
    <property type="project" value="UniProtKB-KW"/>
</dbReference>
<dbReference type="eggNOG" id="KOG0423">
    <property type="taxonomic scope" value="Eukaryota"/>
</dbReference>
<keyword evidence="8 12" id="KW-0067">ATP-binding</keyword>
<dbReference type="InterPro" id="IPR050113">
    <property type="entry name" value="Ub_conjugating_enzyme"/>
</dbReference>
<dbReference type="GO" id="GO:0010458">
    <property type="term" value="P:exit from mitosis"/>
    <property type="evidence" value="ECO:0007669"/>
    <property type="project" value="UniProtKB-ARBA"/>
</dbReference>
<dbReference type="Proteomes" id="UP000007875">
    <property type="component" value="Unassembled WGS sequence"/>
</dbReference>
<feature type="region of interest" description="Disordered" evidence="13">
    <location>
        <begin position="158"/>
        <end position="213"/>
    </location>
</feature>
<evidence type="ECO:0000313" key="15">
    <source>
        <dbReference type="Ensembl" id="ENSCSAVP00000017452.1"/>
    </source>
</evidence>
<dbReference type="STRING" id="51511.ENSCSAVP00000017452"/>
<keyword evidence="6 12" id="KW-0547">Nucleotide-binding</keyword>
<dbReference type="CDD" id="cd23804">
    <property type="entry name" value="UBCc_UBE2S"/>
    <property type="match status" value="1"/>
</dbReference>
<feature type="domain" description="UBC core" evidence="14">
    <location>
        <begin position="13"/>
        <end position="159"/>
    </location>
</feature>
<name>H2ZIN6_CIOSA</name>
<comment type="pathway">
    <text evidence="2">Protein modification; protein ubiquitination.</text>
</comment>
<dbReference type="FunCoup" id="H2ZIN6">
    <property type="interactions" value="413"/>
</dbReference>
<keyword evidence="5" id="KW-0808">Transferase</keyword>
<protein>
    <recommendedName>
        <fullName evidence="3">E2 ubiquitin-conjugating enzyme</fullName>
        <ecNumber evidence="3">2.3.2.23</ecNumber>
    </recommendedName>
</protein>
<dbReference type="SMART" id="SM00212">
    <property type="entry name" value="UBCc"/>
    <property type="match status" value="1"/>
</dbReference>
<evidence type="ECO:0000256" key="6">
    <source>
        <dbReference type="ARBA" id="ARBA00022741"/>
    </source>
</evidence>
<evidence type="ECO:0000256" key="5">
    <source>
        <dbReference type="ARBA" id="ARBA00022679"/>
    </source>
</evidence>
<dbReference type="SUPFAM" id="SSF54495">
    <property type="entry name" value="UBC-like"/>
    <property type="match status" value="1"/>
</dbReference>
<dbReference type="InterPro" id="IPR000608">
    <property type="entry name" value="UBC"/>
</dbReference>
<evidence type="ECO:0000256" key="3">
    <source>
        <dbReference type="ARBA" id="ARBA00012486"/>
    </source>
</evidence>
<dbReference type="GO" id="GO:0061631">
    <property type="term" value="F:ubiquitin conjugating enzyme activity"/>
    <property type="evidence" value="ECO:0007669"/>
    <property type="project" value="UniProtKB-EC"/>
</dbReference>
<accession>H2ZIN6</accession>
<comment type="function">
    <text evidence="10">Accepts ubiquitin from the E1 complex and catalyzes its covalent attachment to other proteins. Catalyzes 'Lys-11'-linked polyubiquitination. Acts as an essential factor of the anaphase promoting complex/cyclosome (APC/C), a cell cycle-regulated ubiquitin ligase that controls progression through mitosis. Acts by specifically elongating 'Lys-11'-linked polyubiquitin chains initiated by the E2 enzyme UBE2C/UBCH10 on APC/C substrates, enhancing the degradation of APC/C substrates by the proteasome and promoting mitotic exit. Also acts by elongating ubiquitin chains initiated by the E2 enzyme UBE2D1/UBCH5 in vitro; it is however unclear whether UBE2D1/UBCH5 acts as an E2 enzyme for the APC/C in vivo. Also involved in ubiquitination and subsequent degradation of VHL, resulting in an accumulation of HIF1A. In vitro able to promote polyubiquitination using all 7 ubiquitin Lys residues, except 'Lys-48'-linked polyubiquitination.</text>
</comment>
<comment type="catalytic activity">
    <reaction evidence="1">
        <text>S-ubiquitinyl-[E1 ubiquitin-activating enzyme]-L-cysteine + [E2 ubiquitin-conjugating enzyme]-L-cysteine = [E1 ubiquitin-activating enzyme]-L-cysteine + S-ubiquitinyl-[E2 ubiquitin-conjugating enzyme]-L-cysteine.</text>
        <dbReference type="EC" id="2.3.2.23"/>
    </reaction>
</comment>
<feature type="compositionally biased region" description="Basic residues" evidence="13">
    <location>
        <begin position="200"/>
        <end position="213"/>
    </location>
</feature>
<reference evidence="15" key="2">
    <citation type="submission" date="2025-08" db="UniProtKB">
        <authorList>
            <consortium name="Ensembl"/>
        </authorList>
    </citation>
    <scope>IDENTIFICATION</scope>
</reference>
<dbReference type="AlphaFoldDB" id="H2ZIN6"/>
<evidence type="ECO:0000256" key="1">
    <source>
        <dbReference type="ARBA" id="ARBA00000485"/>
    </source>
</evidence>
<keyword evidence="4" id="KW-0132">Cell division</keyword>
<keyword evidence="16" id="KW-1185">Reference proteome</keyword>
<dbReference type="OMA" id="QPAKCGA"/>
<evidence type="ECO:0000256" key="7">
    <source>
        <dbReference type="ARBA" id="ARBA00022786"/>
    </source>
</evidence>
<proteinExistence type="inferred from homology"/>
<dbReference type="PROSITE" id="PS00183">
    <property type="entry name" value="UBC_1"/>
    <property type="match status" value="1"/>
</dbReference>
<dbReference type="FunFam" id="3.10.110.10:FF:000034">
    <property type="entry name" value="Ubiquitin-conjugating enzyme E2 S"/>
    <property type="match status" value="1"/>
</dbReference>
<evidence type="ECO:0000313" key="16">
    <source>
        <dbReference type="Proteomes" id="UP000007875"/>
    </source>
</evidence>
<evidence type="ECO:0000259" key="14">
    <source>
        <dbReference type="PROSITE" id="PS50127"/>
    </source>
</evidence>
<dbReference type="InterPro" id="IPR023313">
    <property type="entry name" value="UBQ-conjugating_AS"/>
</dbReference>
<evidence type="ECO:0000256" key="10">
    <source>
        <dbReference type="ARBA" id="ARBA00053181"/>
    </source>
</evidence>
<evidence type="ECO:0000256" key="8">
    <source>
        <dbReference type="ARBA" id="ARBA00022840"/>
    </source>
</evidence>